<reference evidence="3 4" key="1">
    <citation type="submission" date="2019-04" db="EMBL/GenBank/DDBJ databases">
        <title>Genome sequence of Pelagicola litoralis CL-ES2.</title>
        <authorList>
            <person name="Cao J."/>
        </authorList>
    </citation>
    <scope>NUCLEOTIDE SEQUENCE [LARGE SCALE GENOMIC DNA]</scope>
    <source>
        <strain evidence="3 4">CL-ES2</strain>
    </source>
</reference>
<keyword evidence="4" id="KW-1185">Reference proteome</keyword>
<evidence type="ECO:0000259" key="2">
    <source>
        <dbReference type="Pfam" id="PF12770"/>
    </source>
</evidence>
<feature type="chain" id="PRO_5020740194" evidence="1">
    <location>
        <begin position="29"/>
        <end position="1420"/>
    </location>
</feature>
<dbReference type="InterPro" id="IPR011990">
    <property type="entry name" value="TPR-like_helical_dom_sf"/>
</dbReference>
<protein>
    <submittedName>
        <fullName evidence="3">CHAT domain-containing protein</fullName>
    </submittedName>
</protein>
<comment type="caution">
    <text evidence="3">The sequence shown here is derived from an EMBL/GenBank/DDBJ whole genome shotgun (WGS) entry which is preliminary data.</text>
</comment>
<dbReference type="PANTHER" id="PTHR10098:SF112">
    <property type="entry name" value="SLR0380 PROTEIN"/>
    <property type="match status" value="1"/>
</dbReference>
<dbReference type="InterPro" id="IPR019734">
    <property type="entry name" value="TPR_rpt"/>
</dbReference>
<dbReference type="Pfam" id="PF12770">
    <property type="entry name" value="CHAT"/>
    <property type="match status" value="1"/>
</dbReference>
<dbReference type="InterPro" id="IPR024983">
    <property type="entry name" value="CHAT_dom"/>
</dbReference>
<accession>A0A4U7MXU0</accession>
<evidence type="ECO:0000313" key="4">
    <source>
        <dbReference type="Proteomes" id="UP000306575"/>
    </source>
</evidence>
<name>A0A4U7MXU0_9RHOB</name>
<gene>
    <name evidence="3" type="ORF">FAP39_13215</name>
</gene>
<keyword evidence="1" id="KW-0732">Signal</keyword>
<feature type="domain" description="CHAT" evidence="2">
    <location>
        <begin position="1087"/>
        <end position="1416"/>
    </location>
</feature>
<dbReference type="SUPFAM" id="SSF48452">
    <property type="entry name" value="TPR-like"/>
    <property type="match status" value="3"/>
</dbReference>
<dbReference type="PANTHER" id="PTHR10098">
    <property type="entry name" value="RAPSYN-RELATED"/>
    <property type="match status" value="1"/>
</dbReference>
<organism evidence="3 4">
    <name type="scientific">Shimia litoralis</name>
    <dbReference type="NCBI Taxonomy" id="420403"/>
    <lineage>
        <taxon>Bacteria</taxon>
        <taxon>Pseudomonadati</taxon>
        <taxon>Pseudomonadota</taxon>
        <taxon>Alphaproteobacteria</taxon>
        <taxon>Rhodobacterales</taxon>
        <taxon>Roseobacteraceae</taxon>
    </lineage>
</organism>
<sequence length="1420" mass="156711">MDVFWIFRTALLWLGLTCASLASPPVSAQELTRAALLQEIWTELAKVDALISQGKRDESYEVLEAISWKSYNNESLIQGTRELYLPNLAMARYYRHKKDYAESERFAAAVIAGMADDGWTTDPARIEALAILGLVLRMQNDHRQAEVVLRSAVDISEGRTDVALHHRNALYHLSFVAIQNKAKDTLEVLDRTVALFDAANLKSDLYRARLVNAGLQYERTQKADRIQLVKKAREFQVFLTSANGVSDQEMDKFLGLIAILYFEANQFEDAEKILERRIAYLQDVSPNSRGYFWAVQNLAELYSSTKRYDASISLASQALADIELNGGGRPVQKATFLRGMGHAYRRQDNPELAQKNYRAAYAAMREVRAATHPTVLNIRSYLDVALIDPEAFEFAKEIGVETAKPLGLSSNGETILEGFFRGKYVDLENRLLSLQSQGQSESLLEINLALYFALIGEVEQAQAHLKRARQLSVPEQSELRPTDPIFDIIDVMSHVWGVEWQWNAVGPTLDRFLQREDITPQHRAIGLVLQMSWADLADQPHVKFAAFRTLKEMPPESWGQGMWRIWIMLSLVDPYYRHGAYLEAEAHLERTLRVIQAHEAPHLAVTLATMFRLNSAAGLLSAENTQSVLAGVIKQLTTMLPEGHIWQVVGMVNYADSLFETGQSDDALKTIDRAIAMYRNGKYYRNDVLAVLTVRQANMLEMMGDSRLAMVLFRQSFEEISTGEASSKYVAAVLANYCYALFRVGEYQQAIDVAAPYVQDHDFVASLAPEDQVLLMQTLGHALNFADQPQKALLLYEQAERAIPSPEYQSGLLLSGLLYERVGAEFALGLLGDAYQNVRRSNELYFGRLRGLAKSSGVKVASNAEFDRLRVADEAYIGWEYGATLKADAAVVAEIRDNSFLATQNLSTTAAGKAMEQAAARVAANDVALSGMLRTRQELADVLAQLQGAFSKFVLQDGAASEAKVAETQSKIDAIRKQISEIDQKLLDEFPAFQELTDPLPMSRHDVQSILGDREAMVLTLSTESYLYVWAIGKRHSAWHRADLPRADLDSRVRTLRAMLDVTSDNRSAESLDAGFVASVAPFDRAMAYELYLDILAPVAHVLEDIDHLISVVDAPLNSLPLAVLLTSPPQGADTSADDLRQSDWLIRKYAMSTLPNVSSLRSLRRARPEASPSTEKHPFTGFGNPVLGYQDDLDGQGVTLGEGVVTRGVYEQVSRVANLAPLPFTETELRAQADVMGVGSESIFLASNATEARVKQSDLSNTQVLAFATHGLVSGGLVGLEEPALVFTPPMSPTSTDDALLTASEAAQLKLSADLIILSACNTAAGDGTPGAEGLSGLARSFIFAGARSILVSHWPVDDYATSALTTGMLSHLQAETPVGRSKALQASILELLDNSDDNRHSHPRFWAPFVLVGEGAID</sequence>
<evidence type="ECO:0000313" key="3">
    <source>
        <dbReference type="EMBL" id="TKZ18030.1"/>
    </source>
</evidence>
<dbReference type="EMBL" id="SULI01000018">
    <property type="protein sequence ID" value="TKZ18030.1"/>
    <property type="molecule type" value="Genomic_DNA"/>
</dbReference>
<dbReference type="SMART" id="SM00028">
    <property type="entry name" value="TPR"/>
    <property type="match status" value="7"/>
</dbReference>
<dbReference type="Proteomes" id="UP000306575">
    <property type="component" value="Unassembled WGS sequence"/>
</dbReference>
<feature type="signal peptide" evidence="1">
    <location>
        <begin position="1"/>
        <end position="28"/>
    </location>
</feature>
<dbReference type="Gene3D" id="1.25.40.10">
    <property type="entry name" value="Tetratricopeptide repeat domain"/>
    <property type="match status" value="3"/>
</dbReference>
<proteinExistence type="predicted"/>
<evidence type="ECO:0000256" key="1">
    <source>
        <dbReference type="SAM" id="SignalP"/>
    </source>
</evidence>
<dbReference type="OrthoDB" id="8235393at2"/>